<dbReference type="InterPro" id="IPR050696">
    <property type="entry name" value="FtsA/MreB"/>
</dbReference>
<dbReference type="InterPro" id="IPR043129">
    <property type="entry name" value="ATPase_NBD"/>
</dbReference>
<proteinExistence type="inferred from homology"/>
<dbReference type="GO" id="GO:0032153">
    <property type="term" value="C:cell division site"/>
    <property type="evidence" value="ECO:0007669"/>
    <property type="project" value="UniProtKB-UniRule"/>
</dbReference>
<dbReference type="AlphaFoldDB" id="A0A368DNF3"/>
<dbReference type="Gene3D" id="3.30.420.40">
    <property type="match status" value="2"/>
</dbReference>
<evidence type="ECO:0000313" key="9">
    <source>
        <dbReference type="Proteomes" id="UP000253570"/>
    </source>
</evidence>
<keyword evidence="3 5" id="KW-0472">Membrane</keyword>
<comment type="function">
    <text evidence="5 6">Cell division protein that is involved in the assembly of the Z ring. May serve as a membrane anchor for the Z ring.</text>
</comment>
<sequence length="432" mass="47383">MYLMSFDRISGNFTSKINNTVTAAIDIGSDKILCLIVRNVITDTNRYSFDVLGVGHNRSMGFESGIITDATALELAIRTAIEAAEEMSSLTIDKIVVNLSSEFIESSLYEISVPIKDIQVSKKDIEEAFLIAEEQNVSDDKIIIETMPLGFSVDGLKSIEYPVGMYGKKLDINISVITCSRSIVQNLNDVIERAHAKISKIVISPFASAISTLSSDESNLGAILIDMGAGTTSYSVFSDGIFKFAGVIPVGGNYITKDIARSLSIPIIEAEKLKILYGGVLTNSYDNGDLLSMKMVGYDESDSNDIQISKSVIAEISRTRALDILQKVESNLLNVSEALVRDKRIVLTGGGSQLIGIDDLAREVFKSPIRRAIPKINSDIFDISDPIFSNVIGLLTYSQNETFVNKKITTKSLSYTSNNFFSNLLRWFKDSF</sequence>
<evidence type="ECO:0000256" key="5">
    <source>
        <dbReference type="HAMAP-Rule" id="MF_02033"/>
    </source>
</evidence>
<dbReference type="InterPro" id="IPR003494">
    <property type="entry name" value="SHS2_FtsA"/>
</dbReference>
<dbReference type="PIRSF" id="PIRSF003101">
    <property type="entry name" value="FtsA"/>
    <property type="match status" value="1"/>
</dbReference>
<dbReference type="EMBL" id="QOQD01000007">
    <property type="protein sequence ID" value="RCL73369.1"/>
    <property type="molecule type" value="Genomic_DNA"/>
</dbReference>
<dbReference type="Proteomes" id="UP000253570">
    <property type="component" value="Unassembled WGS sequence"/>
</dbReference>
<comment type="caution">
    <text evidence="8">The sequence shown here is derived from an EMBL/GenBank/DDBJ whole genome shotgun (WGS) entry which is preliminary data.</text>
</comment>
<evidence type="ECO:0000256" key="3">
    <source>
        <dbReference type="ARBA" id="ARBA00023136"/>
    </source>
</evidence>
<evidence type="ECO:0000256" key="1">
    <source>
        <dbReference type="ARBA" id="ARBA00022475"/>
    </source>
</evidence>
<dbReference type="Pfam" id="PF14450">
    <property type="entry name" value="FtsA"/>
    <property type="match status" value="1"/>
</dbReference>
<dbReference type="PANTHER" id="PTHR32432:SF4">
    <property type="entry name" value="CELL DIVISION PROTEIN FTSA"/>
    <property type="match status" value="1"/>
</dbReference>
<evidence type="ECO:0000256" key="2">
    <source>
        <dbReference type="ARBA" id="ARBA00022618"/>
    </source>
</evidence>
<reference evidence="8 9" key="1">
    <citation type="journal article" date="2018" name="Microbiome">
        <title>Fine metagenomic profile of the Mediterranean stratified and mixed water columns revealed by assembly and recruitment.</title>
        <authorList>
            <person name="Haro-Moreno J.M."/>
            <person name="Lopez-Perez M."/>
            <person name="De La Torre J.R."/>
            <person name="Picazo A."/>
            <person name="Camacho A."/>
            <person name="Rodriguez-Valera F."/>
        </authorList>
    </citation>
    <scope>NUCLEOTIDE SEQUENCE [LARGE SCALE GENOMIC DNA]</scope>
    <source>
        <strain evidence="8">MED-G57</strain>
    </source>
</reference>
<dbReference type="InterPro" id="IPR020823">
    <property type="entry name" value="Cell_div_FtsA"/>
</dbReference>
<evidence type="ECO:0000256" key="6">
    <source>
        <dbReference type="PIRNR" id="PIRNR003101"/>
    </source>
</evidence>
<protein>
    <recommendedName>
        <fullName evidence="5 6">Cell division protein FtsA</fullName>
    </recommendedName>
</protein>
<keyword evidence="4 5" id="KW-0131">Cell cycle</keyword>
<accession>A0A368DNF3</accession>
<dbReference type="HAMAP" id="MF_02033">
    <property type="entry name" value="FtsA"/>
    <property type="match status" value="1"/>
</dbReference>
<feature type="domain" description="SHS2" evidence="7">
    <location>
        <begin position="22"/>
        <end position="212"/>
    </location>
</feature>
<dbReference type="SMART" id="SM00842">
    <property type="entry name" value="FtsA"/>
    <property type="match status" value="1"/>
</dbReference>
<comment type="subcellular location">
    <subcellularLocation>
        <location evidence="5">Cell membrane</location>
        <topology evidence="5">Peripheral membrane protein</topology>
        <orientation evidence="5">Cytoplasmic side</orientation>
    </subcellularLocation>
    <text evidence="5">Localizes to the Z ring in an FtsZ-dependent manner. Targeted to the membrane through a conserved C-terminal amphipathic helix.</text>
</comment>
<name>A0A368DNF3_9PROT</name>
<comment type="subunit">
    <text evidence="5">Self-interacts. Interacts with FtsZ.</text>
</comment>
<organism evidence="8 9">
    <name type="scientific">PS1 clade bacterium</name>
    <dbReference type="NCBI Taxonomy" id="2175152"/>
    <lineage>
        <taxon>Bacteria</taxon>
        <taxon>Pseudomonadati</taxon>
        <taxon>Pseudomonadota</taxon>
        <taxon>Alphaproteobacteria</taxon>
        <taxon>PS1 clade</taxon>
    </lineage>
</organism>
<dbReference type="PANTHER" id="PTHR32432">
    <property type="entry name" value="CELL DIVISION PROTEIN FTSA-RELATED"/>
    <property type="match status" value="1"/>
</dbReference>
<evidence type="ECO:0000256" key="4">
    <source>
        <dbReference type="ARBA" id="ARBA00023306"/>
    </source>
</evidence>
<keyword evidence="2 5" id="KW-0132">Cell division</keyword>
<dbReference type="Pfam" id="PF02491">
    <property type="entry name" value="SHS2_FTSA"/>
    <property type="match status" value="1"/>
</dbReference>
<dbReference type="NCBIfam" id="TIGR01174">
    <property type="entry name" value="ftsA"/>
    <property type="match status" value="1"/>
</dbReference>
<dbReference type="GO" id="GO:0009898">
    <property type="term" value="C:cytoplasmic side of plasma membrane"/>
    <property type="evidence" value="ECO:0007669"/>
    <property type="project" value="UniProtKB-UniRule"/>
</dbReference>
<comment type="similarity">
    <text evidence="5 6">Belongs to the FtsA/MreB family.</text>
</comment>
<dbReference type="CDD" id="cd24048">
    <property type="entry name" value="ASKHA_NBD_FtsA"/>
    <property type="match status" value="1"/>
</dbReference>
<dbReference type="GO" id="GO:0043093">
    <property type="term" value="P:FtsZ-dependent cytokinesis"/>
    <property type="evidence" value="ECO:0007669"/>
    <property type="project" value="UniProtKB-UniRule"/>
</dbReference>
<evidence type="ECO:0000313" key="8">
    <source>
        <dbReference type="EMBL" id="RCL73369.1"/>
    </source>
</evidence>
<evidence type="ECO:0000259" key="7">
    <source>
        <dbReference type="SMART" id="SM00842"/>
    </source>
</evidence>
<gene>
    <name evidence="5 8" type="primary">ftsA</name>
    <name evidence="8" type="ORF">DBW71_03720</name>
</gene>
<keyword evidence="1 5" id="KW-1003">Cell membrane</keyword>
<dbReference type="SUPFAM" id="SSF53067">
    <property type="entry name" value="Actin-like ATPase domain"/>
    <property type="match status" value="2"/>
</dbReference>